<feature type="region of interest" description="Disordered" evidence="9">
    <location>
        <begin position="89"/>
        <end position="226"/>
    </location>
</feature>
<dbReference type="Proteomes" id="UP000224634">
    <property type="component" value="Unassembled WGS sequence"/>
</dbReference>
<keyword evidence="2" id="KW-0479">Metal-binding</keyword>
<gene>
    <name evidence="11" type="ORF">AJ80_09854</name>
</gene>
<feature type="domain" description="C2H2-type" evidence="10">
    <location>
        <begin position="76"/>
        <end position="105"/>
    </location>
</feature>
<evidence type="ECO:0000259" key="10">
    <source>
        <dbReference type="PROSITE" id="PS50157"/>
    </source>
</evidence>
<dbReference type="EMBL" id="PDNA01000371">
    <property type="protein sequence ID" value="PGG96240.1"/>
    <property type="molecule type" value="Genomic_DNA"/>
</dbReference>
<organism evidence="11 12">
    <name type="scientific">Polytolypa hystricis (strain UAMH7299)</name>
    <dbReference type="NCBI Taxonomy" id="1447883"/>
    <lineage>
        <taxon>Eukaryota</taxon>
        <taxon>Fungi</taxon>
        <taxon>Dikarya</taxon>
        <taxon>Ascomycota</taxon>
        <taxon>Pezizomycotina</taxon>
        <taxon>Eurotiomycetes</taxon>
        <taxon>Eurotiomycetidae</taxon>
        <taxon>Onygenales</taxon>
        <taxon>Onygenales incertae sedis</taxon>
        <taxon>Polytolypa</taxon>
    </lineage>
</organism>
<feature type="domain" description="C2H2-type" evidence="10">
    <location>
        <begin position="34"/>
        <end position="63"/>
    </location>
</feature>
<dbReference type="PANTHER" id="PTHR46179">
    <property type="entry name" value="ZINC FINGER PROTEIN"/>
    <property type="match status" value="1"/>
</dbReference>
<dbReference type="SUPFAM" id="SSF57667">
    <property type="entry name" value="beta-beta-alpha zinc fingers"/>
    <property type="match status" value="1"/>
</dbReference>
<feature type="compositionally biased region" description="Polar residues" evidence="9">
    <location>
        <begin position="256"/>
        <end position="268"/>
    </location>
</feature>
<evidence type="ECO:0000256" key="5">
    <source>
        <dbReference type="ARBA" id="ARBA00023015"/>
    </source>
</evidence>
<evidence type="ECO:0000313" key="12">
    <source>
        <dbReference type="Proteomes" id="UP000224634"/>
    </source>
</evidence>
<proteinExistence type="predicted"/>
<dbReference type="Gene3D" id="3.30.160.60">
    <property type="entry name" value="Classic Zinc Finger"/>
    <property type="match status" value="1"/>
</dbReference>
<evidence type="ECO:0000256" key="1">
    <source>
        <dbReference type="ARBA" id="ARBA00004123"/>
    </source>
</evidence>
<evidence type="ECO:0000256" key="3">
    <source>
        <dbReference type="ARBA" id="ARBA00022771"/>
    </source>
</evidence>
<dbReference type="AlphaFoldDB" id="A0A2B7WIB8"/>
<evidence type="ECO:0000256" key="6">
    <source>
        <dbReference type="ARBA" id="ARBA00023163"/>
    </source>
</evidence>
<keyword evidence="6" id="KW-0804">Transcription</keyword>
<dbReference type="GO" id="GO:0006357">
    <property type="term" value="P:regulation of transcription by RNA polymerase II"/>
    <property type="evidence" value="ECO:0007669"/>
    <property type="project" value="TreeGrafter"/>
</dbReference>
<feature type="region of interest" description="Disordered" evidence="9">
    <location>
        <begin position="249"/>
        <end position="268"/>
    </location>
</feature>
<keyword evidence="5" id="KW-0805">Transcription regulation</keyword>
<keyword evidence="7" id="KW-0539">Nucleus</keyword>
<evidence type="ECO:0000256" key="9">
    <source>
        <dbReference type="SAM" id="MobiDB-lite"/>
    </source>
</evidence>
<dbReference type="SMART" id="SM00355">
    <property type="entry name" value="ZnF_C2H2"/>
    <property type="match status" value="3"/>
</dbReference>
<comment type="caution">
    <text evidence="11">The sequence shown here is derived from an EMBL/GenBank/DDBJ whole genome shotgun (WGS) entry which is preliminary data.</text>
</comment>
<accession>A0A2B7WIB8</accession>
<dbReference type="STRING" id="1447883.A0A2B7WIB8"/>
<evidence type="ECO:0000256" key="8">
    <source>
        <dbReference type="PROSITE-ProRule" id="PRU00042"/>
    </source>
</evidence>
<evidence type="ECO:0000256" key="2">
    <source>
        <dbReference type="ARBA" id="ARBA00022723"/>
    </source>
</evidence>
<keyword evidence="12" id="KW-1185">Reference proteome</keyword>
<feature type="compositionally biased region" description="Polar residues" evidence="9">
    <location>
        <begin position="130"/>
        <end position="155"/>
    </location>
</feature>
<dbReference type="PROSITE" id="PS50157">
    <property type="entry name" value="ZINC_FINGER_C2H2_2"/>
    <property type="match status" value="2"/>
</dbReference>
<dbReference type="OrthoDB" id="5305647at2759"/>
<comment type="subcellular location">
    <subcellularLocation>
        <location evidence="1">Nucleus</location>
    </subcellularLocation>
</comment>
<dbReference type="PROSITE" id="PS00028">
    <property type="entry name" value="ZINC_FINGER_C2H2_1"/>
    <property type="match status" value="2"/>
</dbReference>
<name>A0A2B7WIB8_POLH7</name>
<dbReference type="GO" id="GO:0008270">
    <property type="term" value="F:zinc ion binding"/>
    <property type="evidence" value="ECO:0007669"/>
    <property type="project" value="UniProtKB-KW"/>
</dbReference>
<evidence type="ECO:0000313" key="11">
    <source>
        <dbReference type="EMBL" id="PGG96240.1"/>
    </source>
</evidence>
<keyword evidence="3 8" id="KW-0863">Zinc-finger</keyword>
<evidence type="ECO:0000256" key="7">
    <source>
        <dbReference type="ARBA" id="ARBA00023242"/>
    </source>
</evidence>
<dbReference type="InterPro" id="IPR051061">
    <property type="entry name" value="Zinc_finger_trans_reg"/>
</dbReference>
<protein>
    <recommendedName>
        <fullName evidence="10">C2H2-type domain-containing protein</fullName>
    </recommendedName>
</protein>
<feature type="compositionally biased region" description="Polar residues" evidence="9">
    <location>
        <begin position="201"/>
        <end position="215"/>
    </location>
</feature>
<sequence>MADTERQSQCEICKNYYTETGLKRHRERHQKPRHHCNVPGCKRVFRIKSDLKSHCKRHEKNKYIRSGNGEQVPGQYCCRITGCTRTFKSQRSLDEHKKRHVDGNPVRWNDGKLGRASIHPPDMSFADSVMSRSLDNQSTDPLSEANPSLVRQSSCGRPGSHKRIPWVSETTPDGSGKIMYPPPDPTSHDGQGSGLEGPTSRLGNQDETSDNQSHWYSMDASTGAVPSQERGCMPMTMGSHASSNIDRLKAMMDPTPDNSVQNAGIETH</sequence>
<reference evidence="11 12" key="1">
    <citation type="submission" date="2017-10" db="EMBL/GenBank/DDBJ databases">
        <title>Comparative genomics in systemic dimorphic fungi from Ajellomycetaceae.</title>
        <authorList>
            <person name="Munoz J.F."/>
            <person name="Mcewen J.G."/>
            <person name="Clay O.K."/>
            <person name="Cuomo C.A."/>
        </authorList>
    </citation>
    <scope>NUCLEOTIDE SEQUENCE [LARGE SCALE GENOMIC DNA]</scope>
    <source>
        <strain evidence="11 12">UAMH7299</strain>
    </source>
</reference>
<evidence type="ECO:0000256" key="4">
    <source>
        <dbReference type="ARBA" id="ARBA00022833"/>
    </source>
</evidence>
<dbReference type="InterPro" id="IPR013087">
    <property type="entry name" value="Znf_C2H2_type"/>
</dbReference>
<dbReference type="PANTHER" id="PTHR46179:SF13">
    <property type="entry name" value="C2H2-TYPE DOMAIN-CONTAINING PROTEIN"/>
    <property type="match status" value="1"/>
</dbReference>
<dbReference type="GO" id="GO:0005634">
    <property type="term" value="C:nucleus"/>
    <property type="evidence" value="ECO:0007669"/>
    <property type="project" value="UniProtKB-SubCell"/>
</dbReference>
<dbReference type="InterPro" id="IPR036236">
    <property type="entry name" value="Znf_C2H2_sf"/>
</dbReference>
<keyword evidence="4" id="KW-0862">Zinc</keyword>